<organism evidence="1 2">
    <name type="scientific">Paxillus rubicundulus Ve08.2h10</name>
    <dbReference type="NCBI Taxonomy" id="930991"/>
    <lineage>
        <taxon>Eukaryota</taxon>
        <taxon>Fungi</taxon>
        <taxon>Dikarya</taxon>
        <taxon>Basidiomycota</taxon>
        <taxon>Agaricomycotina</taxon>
        <taxon>Agaricomycetes</taxon>
        <taxon>Agaricomycetidae</taxon>
        <taxon>Boletales</taxon>
        <taxon>Paxilineae</taxon>
        <taxon>Paxillaceae</taxon>
        <taxon>Paxillus</taxon>
    </lineage>
</organism>
<name>A0A0D0CSB3_9AGAM</name>
<proteinExistence type="predicted"/>
<evidence type="ECO:0000313" key="1">
    <source>
        <dbReference type="EMBL" id="KIK78278.1"/>
    </source>
</evidence>
<accession>A0A0D0CSB3</accession>
<dbReference type="EMBL" id="KN826643">
    <property type="protein sequence ID" value="KIK78278.1"/>
    <property type="molecule type" value="Genomic_DNA"/>
</dbReference>
<evidence type="ECO:0000313" key="2">
    <source>
        <dbReference type="Proteomes" id="UP000054538"/>
    </source>
</evidence>
<dbReference type="InParanoid" id="A0A0D0CSB3"/>
<dbReference type="AlphaFoldDB" id="A0A0D0CSB3"/>
<dbReference type="Proteomes" id="UP000054538">
    <property type="component" value="Unassembled WGS sequence"/>
</dbReference>
<reference evidence="1 2" key="1">
    <citation type="submission" date="2014-04" db="EMBL/GenBank/DDBJ databases">
        <authorList>
            <consortium name="DOE Joint Genome Institute"/>
            <person name="Kuo A."/>
            <person name="Kohler A."/>
            <person name="Jargeat P."/>
            <person name="Nagy L.G."/>
            <person name="Floudas D."/>
            <person name="Copeland A."/>
            <person name="Barry K.W."/>
            <person name="Cichocki N."/>
            <person name="Veneault-Fourrey C."/>
            <person name="LaButti K."/>
            <person name="Lindquist E.A."/>
            <person name="Lipzen A."/>
            <person name="Lundell T."/>
            <person name="Morin E."/>
            <person name="Murat C."/>
            <person name="Sun H."/>
            <person name="Tunlid A."/>
            <person name="Henrissat B."/>
            <person name="Grigoriev I.V."/>
            <person name="Hibbett D.S."/>
            <person name="Martin F."/>
            <person name="Nordberg H.P."/>
            <person name="Cantor M.N."/>
            <person name="Hua S.X."/>
        </authorList>
    </citation>
    <scope>NUCLEOTIDE SEQUENCE [LARGE SCALE GENOMIC DNA]</scope>
    <source>
        <strain evidence="1 2">Ve08.2h10</strain>
    </source>
</reference>
<gene>
    <name evidence="1" type="ORF">PAXRUDRAFT_834625</name>
</gene>
<feature type="non-terminal residue" evidence="1">
    <location>
        <position position="1"/>
    </location>
</feature>
<protein>
    <submittedName>
        <fullName evidence="1">Uncharacterized protein</fullName>
    </submittedName>
</protein>
<keyword evidence="2" id="KW-1185">Reference proteome</keyword>
<sequence length="95" mass="11085">HVDPAALRSRRRPLPSSHYPPLFPDTRIHFEDISTSRMRNENMQDDDGAFNLHLPGLCLVDAEWVNFIEGIGDLLDSREMRLTYVPWTHIMCHSR</sequence>
<dbReference type="HOGENOM" id="CLU_171985_0_0_1"/>
<reference evidence="2" key="2">
    <citation type="submission" date="2015-01" db="EMBL/GenBank/DDBJ databases">
        <title>Evolutionary Origins and Diversification of the Mycorrhizal Mutualists.</title>
        <authorList>
            <consortium name="DOE Joint Genome Institute"/>
            <consortium name="Mycorrhizal Genomics Consortium"/>
            <person name="Kohler A."/>
            <person name="Kuo A."/>
            <person name="Nagy L.G."/>
            <person name="Floudas D."/>
            <person name="Copeland A."/>
            <person name="Barry K.W."/>
            <person name="Cichocki N."/>
            <person name="Veneault-Fourrey C."/>
            <person name="LaButti K."/>
            <person name="Lindquist E.A."/>
            <person name="Lipzen A."/>
            <person name="Lundell T."/>
            <person name="Morin E."/>
            <person name="Murat C."/>
            <person name="Riley R."/>
            <person name="Ohm R."/>
            <person name="Sun H."/>
            <person name="Tunlid A."/>
            <person name="Henrissat B."/>
            <person name="Grigoriev I.V."/>
            <person name="Hibbett D.S."/>
            <person name="Martin F."/>
        </authorList>
    </citation>
    <scope>NUCLEOTIDE SEQUENCE [LARGE SCALE GENOMIC DNA]</scope>
    <source>
        <strain evidence="2">Ve08.2h10</strain>
    </source>
</reference>